<proteinExistence type="predicted"/>
<accession>A0A1W6MXZ3</accession>
<dbReference type="AlphaFoldDB" id="A0A1W6MXZ3"/>
<organism evidence="1 2">
    <name type="scientific">Methylocystis bryophila</name>
    <dbReference type="NCBI Taxonomy" id="655015"/>
    <lineage>
        <taxon>Bacteria</taxon>
        <taxon>Pseudomonadati</taxon>
        <taxon>Pseudomonadota</taxon>
        <taxon>Alphaproteobacteria</taxon>
        <taxon>Hyphomicrobiales</taxon>
        <taxon>Methylocystaceae</taxon>
        <taxon>Methylocystis</taxon>
    </lineage>
</organism>
<sequence>MAEPAAIANTAQTAVLKDMASARFRLGVKRAFWRVHGYEHPILFMAISSTNAKEEVREFDFKFDLEGFPGAAPAAWIWDMKENALLPGALRPIGCRRLSEAIKEWGSYTVYRPWDRLAGPHFSGGSNQPQGIANFFWHSTRDLTFILEDLHELLNLEAFVGGAGQAA</sequence>
<dbReference type="Proteomes" id="UP000193978">
    <property type="component" value="Chromosome"/>
</dbReference>
<gene>
    <name evidence="1" type="ORF">B1812_16735</name>
</gene>
<dbReference type="OrthoDB" id="3362599at2"/>
<keyword evidence="2" id="KW-1185">Reference proteome</keyword>
<protein>
    <submittedName>
        <fullName evidence="1">Uncharacterized protein</fullName>
    </submittedName>
</protein>
<name>A0A1W6MXZ3_9HYPH</name>
<dbReference type="STRING" id="655015.B1812_16735"/>
<dbReference type="Pfam" id="PF24702">
    <property type="entry name" value="DUF7665"/>
    <property type="match status" value="1"/>
</dbReference>
<dbReference type="EMBL" id="CP019948">
    <property type="protein sequence ID" value="ARN82457.1"/>
    <property type="molecule type" value="Genomic_DNA"/>
</dbReference>
<evidence type="ECO:0000313" key="1">
    <source>
        <dbReference type="EMBL" id="ARN82457.1"/>
    </source>
</evidence>
<dbReference type="KEGG" id="mbry:B1812_16735"/>
<dbReference type="RefSeq" id="WP_085772586.1">
    <property type="nucleotide sequence ID" value="NZ_AP027149.1"/>
</dbReference>
<dbReference type="InterPro" id="IPR056082">
    <property type="entry name" value="BilB-like"/>
</dbReference>
<reference evidence="1 2" key="1">
    <citation type="submission" date="2017-02" db="EMBL/GenBank/DDBJ databases">
        <authorList>
            <person name="Peterson S.W."/>
        </authorList>
    </citation>
    <scope>NUCLEOTIDE SEQUENCE [LARGE SCALE GENOMIC DNA]</scope>
    <source>
        <strain evidence="1 2">S285</strain>
    </source>
</reference>
<evidence type="ECO:0000313" key="2">
    <source>
        <dbReference type="Proteomes" id="UP000193978"/>
    </source>
</evidence>